<name>A0A4Y2FW69_ARAVE</name>
<keyword evidence="2" id="KW-1185">Reference proteome</keyword>
<dbReference type="Proteomes" id="UP000499080">
    <property type="component" value="Unassembled WGS sequence"/>
</dbReference>
<evidence type="ECO:0000313" key="1">
    <source>
        <dbReference type="EMBL" id="GBM45782.1"/>
    </source>
</evidence>
<dbReference type="AlphaFoldDB" id="A0A4Y2FW69"/>
<reference evidence="1 2" key="1">
    <citation type="journal article" date="2019" name="Sci. Rep.">
        <title>Orb-weaving spider Araneus ventricosus genome elucidates the spidroin gene catalogue.</title>
        <authorList>
            <person name="Kono N."/>
            <person name="Nakamura H."/>
            <person name="Ohtoshi R."/>
            <person name="Moran D.A.P."/>
            <person name="Shinohara A."/>
            <person name="Yoshida Y."/>
            <person name="Fujiwara M."/>
            <person name="Mori M."/>
            <person name="Tomita M."/>
            <person name="Arakawa K."/>
        </authorList>
    </citation>
    <scope>NUCLEOTIDE SEQUENCE [LARGE SCALE GENOMIC DNA]</scope>
</reference>
<proteinExistence type="predicted"/>
<evidence type="ECO:0000313" key="2">
    <source>
        <dbReference type="Proteomes" id="UP000499080"/>
    </source>
</evidence>
<organism evidence="1 2">
    <name type="scientific">Araneus ventricosus</name>
    <name type="common">Orbweaver spider</name>
    <name type="synonym">Epeira ventricosa</name>
    <dbReference type="NCBI Taxonomy" id="182803"/>
    <lineage>
        <taxon>Eukaryota</taxon>
        <taxon>Metazoa</taxon>
        <taxon>Ecdysozoa</taxon>
        <taxon>Arthropoda</taxon>
        <taxon>Chelicerata</taxon>
        <taxon>Arachnida</taxon>
        <taxon>Araneae</taxon>
        <taxon>Araneomorphae</taxon>
        <taxon>Entelegynae</taxon>
        <taxon>Araneoidea</taxon>
        <taxon>Araneidae</taxon>
        <taxon>Araneus</taxon>
    </lineage>
</organism>
<gene>
    <name evidence="1" type="ORF">AVEN_208100_1</name>
</gene>
<dbReference type="EMBL" id="BGPR01001112">
    <property type="protein sequence ID" value="GBM45782.1"/>
    <property type="molecule type" value="Genomic_DNA"/>
</dbReference>
<comment type="caution">
    <text evidence="1">The sequence shown here is derived from an EMBL/GenBank/DDBJ whole genome shotgun (WGS) entry which is preliminary data.</text>
</comment>
<sequence>MNFGKYYRSNRFSLKHREFIYTLQDAALTQFNSSAMIFTQTIVVCSQQRRMRDLQRTVCQKSILSYDLKALRDAKLEHLDCLKGCLPQLMNQLHTTTTPDNRREQRG</sequence>
<accession>A0A4Y2FW69</accession>
<protein>
    <submittedName>
        <fullName evidence="1">Uncharacterized protein</fullName>
    </submittedName>
</protein>